<name>A0ABV3AI53_9ACTN</name>
<comment type="caution">
    <text evidence="1">The sequence shown here is derived from an EMBL/GenBank/DDBJ whole genome shotgun (WGS) entry which is preliminary data.</text>
</comment>
<dbReference type="RefSeq" id="WP_030988258.1">
    <property type="nucleotide sequence ID" value="NZ_JBFAEG010000028.1"/>
</dbReference>
<proteinExistence type="predicted"/>
<gene>
    <name evidence="1" type="ORF">AB0H04_33085</name>
</gene>
<keyword evidence="2" id="KW-1185">Reference proteome</keyword>
<sequence>MKRPEHSPADESVLHRINQELARVGSLGPRGTRALPEDTEFLITTVTESGMHQVVAVDARRRGSSEPSRATPDEQVELRSVVRALLDMAGHSSGTVRTSVVLRAEGPRVVTCTGLVPDPPKP</sequence>
<dbReference type="Proteomes" id="UP001551011">
    <property type="component" value="Unassembled WGS sequence"/>
</dbReference>
<protein>
    <submittedName>
        <fullName evidence="1">Uncharacterized protein</fullName>
    </submittedName>
</protein>
<accession>A0ABV3AI53</accession>
<evidence type="ECO:0000313" key="2">
    <source>
        <dbReference type="Proteomes" id="UP001551011"/>
    </source>
</evidence>
<dbReference type="EMBL" id="JBFAEG010000028">
    <property type="protein sequence ID" value="MEU5711634.1"/>
    <property type="molecule type" value="Genomic_DNA"/>
</dbReference>
<reference evidence="1 2" key="1">
    <citation type="submission" date="2024-06" db="EMBL/GenBank/DDBJ databases">
        <title>The Natural Products Discovery Center: Release of the First 8490 Sequenced Strains for Exploring Actinobacteria Biosynthetic Diversity.</title>
        <authorList>
            <person name="Kalkreuter E."/>
            <person name="Kautsar S.A."/>
            <person name="Yang D."/>
            <person name="Bader C.D."/>
            <person name="Teijaro C.N."/>
            <person name="Fluegel L."/>
            <person name="Davis C.M."/>
            <person name="Simpson J.R."/>
            <person name="Lauterbach L."/>
            <person name="Steele A.D."/>
            <person name="Gui C."/>
            <person name="Meng S."/>
            <person name="Li G."/>
            <person name="Viehrig K."/>
            <person name="Ye F."/>
            <person name="Su P."/>
            <person name="Kiefer A.F."/>
            <person name="Nichols A."/>
            <person name="Cepeda A.J."/>
            <person name="Yan W."/>
            <person name="Fan B."/>
            <person name="Jiang Y."/>
            <person name="Adhikari A."/>
            <person name="Zheng C.-J."/>
            <person name="Schuster L."/>
            <person name="Cowan T.M."/>
            <person name="Smanski M.J."/>
            <person name="Chevrette M.G."/>
            <person name="De Carvalho L.P.S."/>
            <person name="Shen B."/>
        </authorList>
    </citation>
    <scope>NUCLEOTIDE SEQUENCE [LARGE SCALE GENOMIC DNA]</scope>
    <source>
        <strain evidence="1 2">NPDC020594</strain>
    </source>
</reference>
<evidence type="ECO:0000313" key="1">
    <source>
        <dbReference type="EMBL" id="MEU5711634.1"/>
    </source>
</evidence>
<organism evidence="1 2">
    <name type="scientific">Streptomyces flaveolus</name>
    <dbReference type="NCBI Taxonomy" id="67297"/>
    <lineage>
        <taxon>Bacteria</taxon>
        <taxon>Bacillati</taxon>
        <taxon>Actinomycetota</taxon>
        <taxon>Actinomycetes</taxon>
        <taxon>Kitasatosporales</taxon>
        <taxon>Streptomycetaceae</taxon>
        <taxon>Streptomyces</taxon>
    </lineage>
</organism>